<organism evidence="3">
    <name type="scientific">Phaeodactylum tricornutum</name>
    <name type="common">Diatom</name>
    <dbReference type="NCBI Taxonomy" id="2850"/>
    <lineage>
        <taxon>Eukaryota</taxon>
        <taxon>Sar</taxon>
        <taxon>Stramenopiles</taxon>
        <taxon>Ochrophyta</taxon>
        <taxon>Bacillariophyta</taxon>
        <taxon>Bacillariophyceae</taxon>
        <taxon>Bacillariophycidae</taxon>
        <taxon>Naviculales</taxon>
        <taxon>Phaeodactylaceae</taxon>
        <taxon>Phaeodactylum</taxon>
    </lineage>
</organism>
<feature type="compositionally biased region" description="Low complexity" evidence="2">
    <location>
        <begin position="82"/>
        <end position="100"/>
    </location>
</feature>
<dbReference type="EMBL" id="OU594942">
    <property type="protein sequence ID" value="CAG9277393.1"/>
    <property type="molecule type" value="Genomic_DNA"/>
</dbReference>
<feature type="region of interest" description="Disordered" evidence="2">
    <location>
        <begin position="1"/>
        <end position="34"/>
    </location>
</feature>
<feature type="compositionally biased region" description="Basic and acidic residues" evidence="2">
    <location>
        <begin position="188"/>
        <end position="208"/>
    </location>
</feature>
<feature type="region of interest" description="Disordered" evidence="2">
    <location>
        <begin position="77"/>
        <end position="127"/>
    </location>
</feature>
<keyword evidence="1" id="KW-0175">Coiled coil</keyword>
<protein>
    <submittedName>
        <fullName evidence="3">Uncharacterized protein</fullName>
    </submittedName>
</protein>
<name>A0A8J9WYX3_PHATR</name>
<dbReference type="Proteomes" id="UP000836788">
    <property type="component" value="Chromosome 1"/>
</dbReference>
<feature type="coiled-coil region" evidence="1">
    <location>
        <begin position="675"/>
        <end position="748"/>
    </location>
</feature>
<dbReference type="Gene3D" id="1.10.287.1490">
    <property type="match status" value="1"/>
</dbReference>
<reference evidence="3" key="1">
    <citation type="submission" date="2022-02" db="EMBL/GenBank/DDBJ databases">
        <authorList>
            <person name="Giguere J D."/>
        </authorList>
    </citation>
    <scope>NUCLEOTIDE SEQUENCE</scope>
    <source>
        <strain evidence="3">CCAP 1055/1</strain>
    </source>
</reference>
<evidence type="ECO:0000256" key="1">
    <source>
        <dbReference type="SAM" id="Coils"/>
    </source>
</evidence>
<proteinExistence type="predicted"/>
<dbReference type="AlphaFoldDB" id="A0A8J9WYX3"/>
<accession>A0A8J9WYX3</accession>
<feature type="compositionally biased region" description="Basic and acidic residues" evidence="2">
    <location>
        <begin position="216"/>
        <end position="227"/>
    </location>
</feature>
<gene>
    <name evidence="3" type="ORF">PTTT1_LOCUS3680</name>
</gene>
<feature type="compositionally biased region" description="Basic residues" evidence="2">
    <location>
        <begin position="1"/>
        <end position="10"/>
    </location>
</feature>
<feature type="coiled-coil region" evidence="1">
    <location>
        <begin position="550"/>
        <end position="620"/>
    </location>
</feature>
<sequence>MKFRRSSKSKSSKESDPSMEQAPKIVSITPAPSHVLHSPRKADLFDSHLAKVFANGISVPVDPDGRIQHHRELARDLRRRSSSAQRSVQQLTMPYSSYHSRSSRARSIERGGSRSGGHPPEVQNFQPQQYITSSVHNRDRSWHAHSMPSLPYKEDVYNGYRNVQHQNATAYDAYADCRLRQRSNGRSRSTERRSRPQSYDHSRSHEEDIAQPGELPIHHDGPVEDPRQSNLLYSEPPSDDSNDRSLGKKRKPKMEKIQELKAKNDLYKEEFKRVQKDRKKLKKEVEYKKSEIASLTNEIDSHIEETSVLKRKLSEALQELDRTDLSSRKDKSNLVRVNKELVESREELDALRTRIKELNNDIATLHDAVKRKDAQIDSLTTEVTEQTGLIEALRNENRLEANGNQYLFTRINEDKIQGLLEENKNIQKELGSTLERAAAMVKDREDAIADLLKENDEIKKQLLGNGQAQELGPMVSADDLEELKDNLDNTHRALEEAQDRNLVLEEEIEGWLARGGSMESEMVRLRDEVLSWKQKAAASQDSVAIVETSAEEAMVEAQAARKALAELEEIHANSLARAEIQHKAAMSKAEERLMEALMEAKKANDRAENTKLATERLETDTSNCENMPHQVEPSDDHARQAMLLEQAVAYRRSKTGVANKKGWFSGLGINDEEELTEDQKRIKELEAINTDQNEEIQKLKSELVRLRSSYNEATYTTKKKIERLEHENEAYSLKVSALEQASNDMEETTTYNVAN</sequence>
<evidence type="ECO:0000313" key="3">
    <source>
        <dbReference type="EMBL" id="CAG9277393.1"/>
    </source>
</evidence>
<evidence type="ECO:0000256" key="2">
    <source>
        <dbReference type="SAM" id="MobiDB-lite"/>
    </source>
</evidence>
<feature type="region of interest" description="Disordered" evidence="2">
    <location>
        <begin position="180"/>
        <end position="255"/>
    </location>
</feature>
<feature type="coiled-coil region" evidence="1">
    <location>
        <begin position="257"/>
        <end position="514"/>
    </location>
</feature>